<feature type="coiled-coil region" evidence="1">
    <location>
        <begin position="415"/>
        <end position="442"/>
    </location>
</feature>
<evidence type="ECO:0000313" key="3">
    <source>
        <dbReference type="EMBL" id="KAL3799796.1"/>
    </source>
</evidence>
<feature type="region of interest" description="Disordered" evidence="2">
    <location>
        <begin position="25"/>
        <end position="44"/>
    </location>
</feature>
<evidence type="ECO:0000313" key="4">
    <source>
        <dbReference type="Proteomes" id="UP001516023"/>
    </source>
</evidence>
<comment type="caution">
    <text evidence="3">The sequence shown here is derived from an EMBL/GenBank/DDBJ whole genome shotgun (WGS) entry which is preliminary data.</text>
</comment>
<dbReference type="EMBL" id="JABMIG020000036">
    <property type="protein sequence ID" value="KAL3799796.1"/>
    <property type="molecule type" value="Genomic_DNA"/>
</dbReference>
<evidence type="ECO:0000256" key="2">
    <source>
        <dbReference type="SAM" id="MobiDB-lite"/>
    </source>
</evidence>
<gene>
    <name evidence="3" type="ORF">HJC23_010446</name>
</gene>
<accession>A0ABD3QJW8</accession>
<reference evidence="3 4" key="1">
    <citation type="journal article" date="2020" name="G3 (Bethesda)">
        <title>Improved Reference Genome for Cyclotella cryptica CCMP332, a Model for Cell Wall Morphogenesis, Salinity Adaptation, and Lipid Production in Diatoms (Bacillariophyta).</title>
        <authorList>
            <person name="Roberts W.R."/>
            <person name="Downey K.M."/>
            <person name="Ruck E.C."/>
            <person name="Traller J.C."/>
            <person name="Alverson A.J."/>
        </authorList>
    </citation>
    <scope>NUCLEOTIDE SEQUENCE [LARGE SCALE GENOMIC DNA]</scope>
    <source>
        <strain evidence="3 4">CCMP332</strain>
    </source>
</reference>
<keyword evidence="1" id="KW-0175">Coiled coil</keyword>
<evidence type="ECO:0008006" key="5">
    <source>
        <dbReference type="Google" id="ProtNLM"/>
    </source>
</evidence>
<name>A0ABD3QJW8_9STRA</name>
<dbReference type="AlphaFoldDB" id="A0ABD3QJW8"/>
<sequence length="458" mass="51259">MPSSPKRAPLPTSVTIRNFFPPFAIPPTAEGTIPPAPGSSDSGSRIAFETEQKDDDALPSRITSTMASLSFWNNRCDHLRGMLMEIRLDIVLKRSNVECEEDAGSMDNDITTICTLPNQGGGAAHPRWDHLNEHIIQKQPCEDDEWEKDIYPLLFARFVMLDQKAKNNPSSSSHNNLLLGEVPIHPSHLRPLPFISDASAAFATIQMPHSLPPNAILIHYDDGCTRVLPSLYWLLVRKNVIDQRTDSLLTTQFNTEDGSARFNERAFDALGDRSEDKSSSPQDGKKNTESNSIYDDKVFDLLGEGTDLIRVNLSNGGCVHTDNQENSHNHVTADEDIENNSKSILSDHDSAINHEKEPTTKYQEGNTPENDASVIYNALACTSSSEKMSPRPSSAEWDELHISPRLPTEISPKEFSLTKKEIAELRQQLQQEEELLKREQIFMNQVRSLLLTLHCCCM</sequence>
<proteinExistence type="predicted"/>
<feature type="region of interest" description="Disordered" evidence="2">
    <location>
        <begin position="271"/>
        <end position="291"/>
    </location>
</feature>
<protein>
    <recommendedName>
        <fullName evidence="5">Autophagy protein 5</fullName>
    </recommendedName>
</protein>
<keyword evidence="4" id="KW-1185">Reference proteome</keyword>
<evidence type="ECO:0000256" key="1">
    <source>
        <dbReference type="SAM" id="Coils"/>
    </source>
</evidence>
<dbReference type="Proteomes" id="UP001516023">
    <property type="component" value="Unassembled WGS sequence"/>
</dbReference>
<organism evidence="3 4">
    <name type="scientific">Cyclotella cryptica</name>
    <dbReference type="NCBI Taxonomy" id="29204"/>
    <lineage>
        <taxon>Eukaryota</taxon>
        <taxon>Sar</taxon>
        <taxon>Stramenopiles</taxon>
        <taxon>Ochrophyta</taxon>
        <taxon>Bacillariophyta</taxon>
        <taxon>Coscinodiscophyceae</taxon>
        <taxon>Thalassiosirophycidae</taxon>
        <taxon>Stephanodiscales</taxon>
        <taxon>Stephanodiscaceae</taxon>
        <taxon>Cyclotella</taxon>
    </lineage>
</organism>